<proteinExistence type="predicted"/>
<dbReference type="AlphaFoldDB" id="A0AAD5MJ84"/>
<feature type="non-terminal residue" evidence="2">
    <location>
        <position position="1"/>
    </location>
</feature>
<evidence type="ECO:0000313" key="3">
    <source>
        <dbReference type="Proteomes" id="UP001196413"/>
    </source>
</evidence>
<feature type="region of interest" description="Disordered" evidence="1">
    <location>
        <begin position="184"/>
        <end position="208"/>
    </location>
</feature>
<sequence>QTSVSASRGRQGSLPDVTEDFIKLVDIDVEDYGEAPDTSFNDLIQSGRHHSQNRSIISRDLCDISDDEMDQLPRARPNPELDALVDCSSFRNGTRAASIPPESPTPERSHIYEGDLSPISVKSSEPTGSDKYNGMVRRHSRMGLGRDREISRSPPAPPSTPPRDDRRARLENLKKLNFPARYKMKERVDDVSSRTLASITSWSHDSSI</sequence>
<dbReference type="Proteomes" id="UP001196413">
    <property type="component" value="Unassembled WGS sequence"/>
</dbReference>
<name>A0AAD5MJ84_PARTN</name>
<reference evidence="2" key="1">
    <citation type="submission" date="2021-06" db="EMBL/GenBank/DDBJ databases">
        <title>Parelaphostrongylus tenuis whole genome reference sequence.</title>
        <authorList>
            <person name="Garwood T.J."/>
            <person name="Larsen P.A."/>
            <person name="Fountain-Jones N.M."/>
            <person name="Garbe J.R."/>
            <person name="Macchietto M.G."/>
            <person name="Kania S.A."/>
            <person name="Gerhold R.W."/>
            <person name="Richards J.E."/>
            <person name="Wolf T.M."/>
        </authorList>
    </citation>
    <scope>NUCLEOTIDE SEQUENCE</scope>
    <source>
        <strain evidence="2">MNPRO001-30</strain>
        <tissue evidence="2">Meninges</tissue>
    </source>
</reference>
<evidence type="ECO:0000313" key="2">
    <source>
        <dbReference type="EMBL" id="KAJ1359270.1"/>
    </source>
</evidence>
<feature type="region of interest" description="Disordered" evidence="1">
    <location>
        <begin position="35"/>
        <end position="55"/>
    </location>
</feature>
<feature type="compositionally biased region" description="Polar residues" evidence="1">
    <location>
        <begin position="193"/>
        <end position="208"/>
    </location>
</feature>
<organism evidence="2 3">
    <name type="scientific">Parelaphostrongylus tenuis</name>
    <name type="common">Meningeal worm</name>
    <dbReference type="NCBI Taxonomy" id="148309"/>
    <lineage>
        <taxon>Eukaryota</taxon>
        <taxon>Metazoa</taxon>
        <taxon>Ecdysozoa</taxon>
        <taxon>Nematoda</taxon>
        <taxon>Chromadorea</taxon>
        <taxon>Rhabditida</taxon>
        <taxon>Rhabditina</taxon>
        <taxon>Rhabditomorpha</taxon>
        <taxon>Strongyloidea</taxon>
        <taxon>Metastrongylidae</taxon>
        <taxon>Parelaphostrongylus</taxon>
    </lineage>
</organism>
<dbReference type="EMBL" id="JAHQIW010003590">
    <property type="protein sequence ID" value="KAJ1359270.1"/>
    <property type="molecule type" value="Genomic_DNA"/>
</dbReference>
<accession>A0AAD5MJ84</accession>
<evidence type="ECO:0000256" key="1">
    <source>
        <dbReference type="SAM" id="MobiDB-lite"/>
    </source>
</evidence>
<feature type="compositionally biased region" description="Basic and acidic residues" evidence="1">
    <location>
        <begin position="162"/>
        <end position="172"/>
    </location>
</feature>
<protein>
    <submittedName>
        <fullName evidence="2">Uncharacterized protein</fullName>
    </submittedName>
</protein>
<feature type="region of interest" description="Disordered" evidence="1">
    <location>
        <begin position="93"/>
        <end position="172"/>
    </location>
</feature>
<keyword evidence="3" id="KW-1185">Reference proteome</keyword>
<gene>
    <name evidence="2" type="ORF">KIN20_017960</name>
</gene>
<comment type="caution">
    <text evidence="2">The sequence shown here is derived from an EMBL/GenBank/DDBJ whole genome shotgun (WGS) entry which is preliminary data.</text>
</comment>